<dbReference type="Proteomes" id="UP000030655">
    <property type="component" value="Unassembled WGS sequence"/>
</dbReference>
<evidence type="ECO:0000313" key="3">
    <source>
        <dbReference type="Proteomes" id="UP000030655"/>
    </source>
</evidence>
<feature type="transmembrane region" description="Helical" evidence="1">
    <location>
        <begin position="186"/>
        <end position="208"/>
    </location>
</feature>
<dbReference type="AlphaFoldDB" id="A0A059EYT8"/>
<proteinExistence type="predicted"/>
<gene>
    <name evidence="2" type="ORF">H312_02393</name>
</gene>
<name>A0A059EYT8_9MICR</name>
<evidence type="ECO:0000313" key="2">
    <source>
        <dbReference type="EMBL" id="KCZ80213.1"/>
    </source>
</evidence>
<accession>A0A059EYT8</accession>
<keyword evidence="1" id="KW-0472">Membrane</keyword>
<dbReference type="VEuPathDB" id="MicrosporidiaDB:H312_02393"/>
<feature type="transmembrane region" description="Helical" evidence="1">
    <location>
        <begin position="67"/>
        <end position="86"/>
    </location>
</feature>
<reference evidence="2 3" key="2">
    <citation type="submission" date="2014-03" db="EMBL/GenBank/DDBJ databases">
        <title>The Genome Sequence of Anncaliia algerae insect isolate PRA339.</title>
        <authorList>
            <consortium name="The Broad Institute Genome Sequencing Platform"/>
            <consortium name="The Broad Institute Genome Sequencing Center for Infectious Disease"/>
            <person name="Cuomo C."/>
            <person name="Becnel J."/>
            <person name="Sanscrainte N."/>
            <person name="Walker B."/>
            <person name="Young S.K."/>
            <person name="Zeng Q."/>
            <person name="Gargeya S."/>
            <person name="Fitzgerald M."/>
            <person name="Haas B."/>
            <person name="Abouelleil A."/>
            <person name="Alvarado L."/>
            <person name="Arachchi H.M."/>
            <person name="Berlin A.M."/>
            <person name="Chapman S.B."/>
            <person name="Dewar J."/>
            <person name="Goldberg J."/>
            <person name="Griggs A."/>
            <person name="Gujja S."/>
            <person name="Hansen M."/>
            <person name="Howarth C."/>
            <person name="Imamovic A."/>
            <person name="Larimer J."/>
            <person name="McCowan C."/>
            <person name="Murphy C."/>
            <person name="Neiman D."/>
            <person name="Pearson M."/>
            <person name="Priest M."/>
            <person name="Roberts A."/>
            <person name="Saif S."/>
            <person name="Shea T."/>
            <person name="Sisk P."/>
            <person name="Sykes S."/>
            <person name="Wortman J."/>
            <person name="Nusbaum C."/>
            <person name="Birren B."/>
        </authorList>
    </citation>
    <scope>NUCLEOTIDE SEQUENCE [LARGE SCALE GENOMIC DNA]</scope>
    <source>
        <strain evidence="2 3">PRA339</strain>
    </source>
</reference>
<keyword evidence="1" id="KW-1133">Transmembrane helix</keyword>
<dbReference type="HOGENOM" id="CLU_1271994_0_0_1"/>
<dbReference type="EMBL" id="KK365195">
    <property type="protein sequence ID" value="KCZ80213.1"/>
    <property type="molecule type" value="Genomic_DNA"/>
</dbReference>
<keyword evidence="3" id="KW-1185">Reference proteome</keyword>
<sequence length="217" mass="25650">MYNIKKLHGFNQKYNIHFTSLARQMTLTLLIVCLLTPNIPLTIFANSLGLFILVYFLEGINFSRKNIFLFSLLILSNVFILSFFIFHTRYLKFPLSTYFGLNEIRIMVFRKIFLLTFYFILSENIININMLRITKEVMYFVLHLAYFNLTSSTEMSLFLDMTLNIFITQYKVLITLIFNNSKLSKIFFLINSIIICLIFIFIGLFSHINTIKSEQLN</sequence>
<organism evidence="2 3">
    <name type="scientific">Anncaliia algerae PRA339</name>
    <dbReference type="NCBI Taxonomy" id="1288291"/>
    <lineage>
        <taxon>Eukaryota</taxon>
        <taxon>Fungi</taxon>
        <taxon>Fungi incertae sedis</taxon>
        <taxon>Microsporidia</taxon>
        <taxon>Tubulinosematoidea</taxon>
        <taxon>Tubulinosematidae</taxon>
        <taxon>Anncaliia</taxon>
    </lineage>
</organism>
<protein>
    <submittedName>
        <fullName evidence="2">Uncharacterized protein</fullName>
    </submittedName>
</protein>
<keyword evidence="1" id="KW-0812">Transmembrane</keyword>
<evidence type="ECO:0000256" key="1">
    <source>
        <dbReference type="SAM" id="Phobius"/>
    </source>
</evidence>
<reference evidence="3" key="1">
    <citation type="submission" date="2013-02" db="EMBL/GenBank/DDBJ databases">
        <authorList>
            <consortium name="The Broad Institute Genome Sequencing Platform"/>
            <person name="Cuomo C."/>
            <person name="Becnel J."/>
            <person name="Sanscrainte N."/>
            <person name="Walker B."/>
            <person name="Young S.K."/>
            <person name="Zeng Q."/>
            <person name="Gargeya S."/>
            <person name="Fitzgerald M."/>
            <person name="Haas B."/>
            <person name="Abouelleil A."/>
            <person name="Alvarado L."/>
            <person name="Arachchi H.M."/>
            <person name="Berlin A.M."/>
            <person name="Chapman S.B."/>
            <person name="Dewar J."/>
            <person name="Goldberg J."/>
            <person name="Griggs A."/>
            <person name="Gujja S."/>
            <person name="Hansen M."/>
            <person name="Howarth C."/>
            <person name="Imamovic A."/>
            <person name="Larimer J."/>
            <person name="McCowan C."/>
            <person name="Murphy C."/>
            <person name="Neiman D."/>
            <person name="Pearson M."/>
            <person name="Priest M."/>
            <person name="Roberts A."/>
            <person name="Saif S."/>
            <person name="Shea T."/>
            <person name="Sisk P."/>
            <person name="Sykes S."/>
            <person name="Wortman J."/>
            <person name="Nusbaum C."/>
            <person name="Birren B."/>
        </authorList>
    </citation>
    <scope>NUCLEOTIDE SEQUENCE [LARGE SCALE GENOMIC DNA]</scope>
    <source>
        <strain evidence="3">PRA339</strain>
    </source>
</reference>
<feature type="transmembrane region" description="Helical" evidence="1">
    <location>
        <begin position="161"/>
        <end position="179"/>
    </location>
</feature>
<dbReference type="OrthoDB" id="10342757at2759"/>